<evidence type="ECO:0000256" key="2">
    <source>
        <dbReference type="ARBA" id="ARBA00022475"/>
    </source>
</evidence>
<dbReference type="InterPro" id="IPR000917">
    <property type="entry name" value="Sulfatase_N"/>
</dbReference>
<comment type="caution">
    <text evidence="9">The sequence shown here is derived from an EMBL/GenBank/DDBJ whole genome shotgun (WGS) entry which is preliminary data.</text>
</comment>
<feature type="transmembrane region" description="Helical" evidence="7">
    <location>
        <begin position="85"/>
        <end position="104"/>
    </location>
</feature>
<evidence type="ECO:0000256" key="7">
    <source>
        <dbReference type="SAM" id="Phobius"/>
    </source>
</evidence>
<dbReference type="PANTHER" id="PTHR30443">
    <property type="entry name" value="INNER MEMBRANE PROTEIN"/>
    <property type="match status" value="1"/>
</dbReference>
<evidence type="ECO:0000313" key="10">
    <source>
        <dbReference type="Proteomes" id="UP000010433"/>
    </source>
</evidence>
<dbReference type="SUPFAM" id="SSF53649">
    <property type="entry name" value="Alkaline phosphatase-like"/>
    <property type="match status" value="1"/>
</dbReference>
<dbReference type="AlphaFoldDB" id="L1MZM0"/>
<dbReference type="GO" id="GO:0016776">
    <property type="term" value="F:phosphotransferase activity, phosphate group as acceptor"/>
    <property type="evidence" value="ECO:0007669"/>
    <property type="project" value="TreeGrafter"/>
</dbReference>
<dbReference type="InterPro" id="IPR058130">
    <property type="entry name" value="PEA_transf_C"/>
</dbReference>
<dbReference type="Gene3D" id="3.40.720.10">
    <property type="entry name" value="Alkaline Phosphatase, subunit A"/>
    <property type="match status" value="1"/>
</dbReference>
<dbReference type="CDD" id="cd16017">
    <property type="entry name" value="LptA"/>
    <property type="match status" value="1"/>
</dbReference>
<feature type="transmembrane region" description="Helical" evidence="7">
    <location>
        <begin position="52"/>
        <end position="73"/>
    </location>
</feature>
<organism evidence="9 10">
    <name type="scientific">Hoylesella saccharolytica F0055</name>
    <dbReference type="NCBI Taxonomy" id="1127699"/>
    <lineage>
        <taxon>Bacteria</taxon>
        <taxon>Pseudomonadati</taxon>
        <taxon>Bacteroidota</taxon>
        <taxon>Bacteroidia</taxon>
        <taxon>Bacteroidales</taxon>
        <taxon>Prevotellaceae</taxon>
        <taxon>Hoylesella</taxon>
    </lineage>
</organism>
<keyword evidence="10" id="KW-1185">Reference proteome</keyword>
<dbReference type="HOGENOM" id="CLU_018534_3_2_10"/>
<evidence type="ECO:0000313" key="9">
    <source>
        <dbReference type="EMBL" id="EKX96439.1"/>
    </source>
</evidence>
<name>L1MZM0_9BACT</name>
<keyword evidence="3" id="KW-0808">Transferase</keyword>
<evidence type="ECO:0000256" key="1">
    <source>
        <dbReference type="ARBA" id="ARBA00004651"/>
    </source>
</evidence>
<evidence type="ECO:0000259" key="8">
    <source>
        <dbReference type="Pfam" id="PF00884"/>
    </source>
</evidence>
<keyword evidence="2" id="KW-1003">Cell membrane</keyword>
<sequence length="503" mass="56695">MLWILFPLVFLSAFQMVLLYLYGHSVIAVDMFLNLLTTNMGEATELLDNLLPAIIFVVVIYVPTLIWAGISAWKGSPLTPCFVRIVRKTAAATGLVALFCLFFLTGKAYRVTNDLYPINVFQNIRLAAQRTYATGRYAETSRHFRFHARSTHPSDEREIYLLVIGETARAANFQLYGYPRKTNPGLSTTKNLVVFNKALTQSNTTHKSVPMLLSAVSAVDFDSIYTQKSIITAFKEVGFHTVFLSNQLPNHSFIDFFGKEADEWRFIKETQKASDRVGEGGYDGALLPLVDSVLQKNRCKQLIVLHTYGSHFEYHKRYPQQAARFLPDAAAEAKAVNRPSLLNAYDNSILYTDKLLTALISKLKATNTMAALLYISDHGENIFDDNRRIFLHASPIPSCFELHVPLMVWLSNRYQTLNPTTQTTLTAHRNKVVATSLSVFHTFTHIAGLRFPRLQSAYSLASPTYQSAPSLYLNDHNEAVSLQQIVTAPQDRTYLHHIGVELK</sequence>
<dbReference type="InterPro" id="IPR040423">
    <property type="entry name" value="PEA_transferase"/>
</dbReference>
<reference evidence="9 10" key="1">
    <citation type="submission" date="2012-05" db="EMBL/GenBank/DDBJ databases">
        <authorList>
            <person name="Weinstock G."/>
            <person name="Sodergren E."/>
            <person name="Lobos E.A."/>
            <person name="Fulton L."/>
            <person name="Fulton R."/>
            <person name="Courtney L."/>
            <person name="Fronick C."/>
            <person name="O'Laughlin M."/>
            <person name="Godfrey J."/>
            <person name="Wilson R.M."/>
            <person name="Miner T."/>
            <person name="Farmer C."/>
            <person name="Delehaunty K."/>
            <person name="Cordes M."/>
            <person name="Minx P."/>
            <person name="Tomlinson C."/>
            <person name="Chen J."/>
            <person name="Wollam A."/>
            <person name="Pepin K.H."/>
            <person name="Bhonagiri V."/>
            <person name="Zhang X."/>
            <person name="Suruliraj S."/>
            <person name="Warren W."/>
            <person name="Mitreva M."/>
            <person name="Mardis E.R."/>
            <person name="Wilson R.K."/>
        </authorList>
    </citation>
    <scope>NUCLEOTIDE SEQUENCE [LARGE SCALE GENOMIC DNA]</scope>
    <source>
        <strain evidence="9 10">F0055</strain>
    </source>
</reference>
<evidence type="ECO:0000256" key="5">
    <source>
        <dbReference type="ARBA" id="ARBA00022989"/>
    </source>
</evidence>
<feature type="domain" description="Sulfatase N-terminal" evidence="8">
    <location>
        <begin position="160"/>
        <end position="448"/>
    </location>
</feature>
<gene>
    <name evidence="9" type="ORF">HMPREF9151_02423</name>
</gene>
<comment type="subcellular location">
    <subcellularLocation>
        <location evidence="1">Cell membrane</location>
        <topology evidence="1">Multi-pass membrane protein</topology>
    </subcellularLocation>
</comment>
<keyword evidence="6 7" id="KW-0472">Membrane</keyword>
<dbReference type="Proteomes" id="UP000010433">
    <property type="component" value="Unassembled WGS sequence"/>
</dbReference>
<dbReference type="GO" id="GO:0009244">
    <property type="term" value="P:lipopolysaccharide core region biosynthetic process"/>
    <property type="evidence" value="ECO:0007669"/>
    <property type="project" value="TreeGrafter"/>
</dbReference>
<dbReference type="Pfam" id="PF00884">
    <property type="entry name" value="Sulfatase"/>
    <property type="match status" value="1"/>
</dbReference>
<evidence type="ECO:0000256" key="6">
    <source>
        <dbReference type="ARBA" id="ARBA00023136"/>
    </source>
</evidence>
<evidence type="ECO:0000256" key="3">
    <source>
        <dbReference type="ARBA" id="ARBA00022679"/>
    </source>
</evidence>
<accession>L1MZM0</accession>
<proteinExistence type="predicted"/>
<dbReference type="PANTHER" id="PTHR30443:SF0">
    <property type="entry name" value="PHOSPHOETHANOLAMINE TRANSFERASE EPTA"/>
    <property type="match status" value="1"/>
</dbReference>
<protein>
    <submittedName>
        <fullName evidence="9">Arylsulfatase</fullName>
    </submittedName>
</protein>
<keyword evidence="5 7" id="KW-1133">Transmembrane helix</keyword>
<evidence type="ECO:0000256" key="4">
    <source>
        <dbReference type="ARBA" id="ARBA00022692"/>
    </source>
</evidence>
<dbReference type="InterPro" id="IPR017850">
    <property type="entry name" value="Alkaline_phosphatase_core_sf"/>
</dbReference>
<dbReference type="GO" id="GO:0005886">
    <property type="term" value="C:plasma membrane"/>
    <property type="evidence" value="ECO:0007669"/>
    <property type="project" value="UniProtKB-SubCell"/>
</dbReference>
<dbReference type="EMBL" id="AMEP01000160">
    <property type="protein sequence ID" value="EKX96439.1"/>
    <property type="molecule type" value="Genomic_DNA"/>
</dbReference>
<dbReference type="STRING" id="1127699.HMPREF9151_02423"/>
<keyword evidence="4 7" id="KW-0812">Transmembrane</keyword>
<dbReference type="PATRIC" id="fig|1127699.3.peg.2224"/>